<gene>
    <name evidence="2" type="ORF">DCC39_01905</name>
</gene>
<organism evidence="2 3">
    <name type="scientific">Pueribacillus theae</name>
    <dbReference type="NCBI Taxonomy" id="2171751"/>
    <lineage>
        <taxon>Bacteria</taxon>
        <taxon>Bacillati</taxon>
        <taxon>Bacillota</taxon>
        <taxon>Bacilli</taxon>
        <taxon>Bacillales</taxon>
        <taxon>Bacillaceae</taxon>
        <taxon>Pueribacillus</taxon>
    </lineage>
</organism>
<dbReference type="EMBL" id="QCZG01000002">
    <property type="protein sequence ID" value="PWA13224.1"/>
    <property type="molecule type" value="Genomic_DNA"/>
</dbReference>
<feature type="transmembrane region" description="Helical" evidence="1">
    <location>
        <begin position="131"/>
        <end position="159"/>
    </location>
</feature>
<dbReference type="AlphaFoldDB" id="A0A2U1K7M4"/>
<feature type="transmembrane region" description="Helical" evidence="1">
    <location>
        <begin position="69"/>
        <end position="93"/>
    </location>
</feature>
<comment type="caution">
    <text evidence="2">The sequence shown here is derived from an EMBL/GenBank/DDBJ whole genome shotgun (WGS) entry which is preliminary data.</text>
</comment>
<dbReference type="OrthoDB" id="2691442at2"/>
<accession>A0A2U1K7M4</accession>
<evidence type="ECO:0000313" key="3">
    <source>
        <dbReference type="Proteomes" id="UP000245998"/>
    </source>
</evidence>
<reference evidence="2 3" key="1">
    <citation type="submission" date="2018-04" db="EMBL/GenBank/DDBJ databases">
        <title>Camelliibacillus theae gen. nov., sp. nov., isolated from Pu'er tea.</title>
        <authorList>
            <person name="Niu L."/>
        </authorList>
    </citation>
    <scope>NUCLEOTIDE SEQUENCE [LARGE SCALE GENOMIC DNA]</scope>
    <source>
        <strain evidence="2 3">T8</strain>
    </source>
</reference>
<dbReference type="InterPro" id="IPR024563">
    <property type="entry name" value="YqhR"/>
</dbReference>
<sequence length="168" mass="18764">MENQENQHDQEKKENENGVNFLTEVVTIGFFGGFIWSIVNFVAYYLNLSKVGPALILNPWALGDWKNKVLGQLIGILVIAVLSIGVAFVYRAILAKVKSVLAGVLFGAAIWGIVFYLLKPIFPDLKPLHELGWNTIATTLCIYLLYGLFIGYSISFVYAQKYNTSNKP</sequence>
<feature type="transmembrane region" description="Helical" evidence="1">
    <location>
        <begin position="21"/>
        <end position="46"/>
    </location>
</feature>
<protein>
    <recommendedName>
        <fullName evidence="4">Membrane protein YqhR</fullName>
    </recommendedName>
</protein>
<name>A0A2U1K7M4_9BACI</name>
<keyword evidence="1" id="KW-0472">Membrane</keyword>
<proteinExistence type="predicted"/>
<keyword evidence="3" id="KW-1185">Reference proteome</keyword>
<evidence type="ECO:0000256" key="1">
    <source>
        <dbReference type="SAM" id="Phobius"/>
    </source>
</evidence>
<dbReference type="Pfam" id="PF11085">
    <property type="entry name" value="YqhR"/>
    <property type="match status" value="1"/>
</dbReference>
<evidence type="ECO:0008006" key="4">
    <source>
        <dbReference type="Google" id="ProtNLM"/>
    </source>
</evidence>
<dbReference type="RefSeq" id="WP_116553185.1">
    <property type="nucleotide sequence ID" value="NZ_QCZG01000002.1"/>
</dbReference>
<dbReference type="Proteomes" id="UP000245998">
    <property type="component" value="Unassembled WGS sequence"/>
</dbReference>
<feature type="transmembrane region" description="Helical" evidence="1">
    <location>
        <begin position="100"/>
        <end position="119"/>
    </location>
</feature>
<keyword evidence="1" id="KW-1133">Transmembrane helix</keyword>
<evidence type="ECO:0000313" key="2">
    <source>
        <dbReference type="EMBL" id="PWA13224.1"/>
    </source>
</evidence>
<keyword evidence="1" id="KW-0812">Transmembrane</keyword>